<accession>F8N532</accession>
<dbReference type="KEGG" id="nte:NEUTE1DRAFT143375"/>
<reference evidence="3" key="1">
    <citation type="journal article" date="2011" name="Genetics">
        <title>Massive changes in genome architecture accompany the transition to self-fertility in the filamentous fungus Neurospora tetrasperma.</title>
        <authorList>
            <person name="Ellison C.E."/>
            <person name="Stajich J.E."/>
            <person name="Jacobson D.J."/>
            <person name="Natvig D.O."/>
            <person name="Lapidus A."/>
            <person name="Foster B."/>
            <person name="Aerts A."/>
            <person name="Riley R."/>
            <person name="Lindquist E.A."/>
            <person name="Grigoriev I.V."/>
            <person name="Taylor J.W."/>
        </authorList>
    </citation>
    <scope>NUCLEOTIDE SEQUENCE [LARGE SCALE GENOMIC DNA]</scope>
    <source>
        <strain evidence="3">FGSC 2508 / P0657</strain>
    </source>
</reference>
<dbReference type="Proteomes" id="UP000008065">
    <property type="component" value="Unassembled WGS sequence"/>
</dbReference>
<feature type="region of interest" description="Disordered" evidence="1">
    <location>
        <begin position="1"/>
        <end position="38"/>
    </location>
</feature>
<organism evidence="2 3">
    <name type="scientific">Neurospora tetrasperma (strain FGSC 2508 / ATCC MYA-4615 / P0657)</name>
    <dbReference type="NCBI Taxonomy" id="510951"/>
    <lineage>
        <taxon>Eukaryota</taxon>
        <taxon>Fungi</taxon>
        <taxon>Dikarya</taxon>
        <taxon>Ascomycota</taxon>
        <taxon>Pezizomycotina</taxon>
        <taxon>Sordariomycetes</taxon>
        <taxon>Sordariomycetidae</taxon>
        <taxon>Sordariales</taxon>
        <taxon>Sordariaceae</taxon>
        <taxon>Neurospora</taxon>
    </lineage>
</organism>
<evidence type="ECO:0000313" key="3">
    <source>
        <dbReference type="Proteomes" id="UP000008065"/>
    </source>
</evidence>
<evidence type="ECO:0000313" key="2">
    <source>
        <dbReference type="EMBL" id="EGO53613.1"/>
    </source>
</evidence>
<sequence>MSILPLPQARDSPAASSQAQEQPDLTRSITPTVTDSGISSGDHQLAALVSQYAIACGTNHLRRPPPLPPVTSDAFSGLDLYMPLHFRYLHTSA</sequence>
<gene>
    <name evidence="2" type="ORF">NEUTE1DRAFT_143375</name>
</gene>
<evidence type="ECO:0000256" key="1">
    <source>
        <dbReference type="SAM" id="MobiDB-lite"/>
    </source>
</evidence>
<proteinExistence type="predicted"/>
<dbReference type="AlphaFoldDB" id="F8N532"/>
<dbReference type="GeneID" id="20826319"/>
<protein>
    <submittedName>
        <fullName evidence="2">Uncharacterized protein</fullName>
    </submittedName>
</protein>
<feature type="compositionally biased region" description="Polar residues" evidence="1">
    <location>
        <begin position="14"/>
        <end position="38"/>
    </location>
</feature>
<dbReference type="EMBL" id="GL891382">
    <property type="protein sequence ID" value="EGO53613.1"/>
    <property type="molecule type" value="Genomic_DNA"/>
</dbReference>
<name>F8N532_NEUT8</name>
<dbReference type="VEuPathDB" id="FungiDB:NEUTE1DRAFT_143375"/>
<dbReference type="RefSeq" id="XP_009857202.1">
    <property type="nucleotide sequence ID" value="XM_009858900.1"/>
</dbReference>
<keyword evidence="3" id="KW-1185">Reference proteome</keyword>
<dbReference type="HOGENOM" id="CLU_2400224_0_0_1"/>
<dbReference type="OrthoDB" id="408631at2759"/>